<comment type="caution">
    <text evidence="2">The sequence shown here is derived from an EMBL/GenBank/DDBJ whole genome shotgun (WGS) entry which is preliminary data.</text>
</comment>
<evidence type="ECO:0000256" key="1">
    <source>
        <dbReference type="SAM" id="MobiDB-lite"/>
    </source>
</evidence>
<name>A0A1X2GQ02_9FUNG</name>
<evidence type="ECO:0000313" key="2">
    <source>
        <dbReference type="EMBL" id="ORX58831.1"/>
    </source>
</evidence>
<accession>A0A1X2GQ02</accession>
<organism evidence="2 3">
    <name type="scientific">Hesseltinella vesiculosa</name>
    <dbReference type="NCBI Taxonomy" id="101127"/>
    <lineage>
        <taxon>Eukaryota</taxon>
        <taxon>Fungi</taxon>
        <taxon>Fungi incertae sedis</taxon>
        <taxon>Mucoromycota</taxon>
        <taxon>Mucoromycotina</taxon>
        <taxon>Mucoromycetes</taxon>
        <taxon>Mucorales</taxon>
        <taxon>Cunninghamellaceae</taxon>
        <taxon>Hesseltinella</taxon>
    </lineage>
</organism>
<keyword evidence="3" id="KW-1185">Reference proteome</keyword>
<feature type="region of interest" description="Disordered" evidence="1">
    <location>
        <begin position="145"/>
        <end position="197"/>
    </location>
</feature>
<dbReference type="EMBL" id="MCGT01000006">
    <property type="protein sequence ID" value="ORX58831.1"/>
    <property type="molecule type" value="Genomic_DNA"/>
</dbReference>
<dbReference type="AlphaFoldDB" id="A0A1X2GQ02"/>
<dbReference type="OrthoDB" id="10622138at2759"/>
<proteinExistence type="predicted"/>
<dbReference type="Proteomes" id="UP000242146">
    <property type="component" value="Unassembled WGS sequence"/>
</dbReference>
<reference evidence="2 3" key="1">
    <citation type="submission" date="2016-07" db="EMBL/GenBank/DDBJ databases">
        <title>Pervasive Adenine N6-methylation of Active Genes in Fungi.</title>
        <authorList>
            <consortium name="DOE Joint Genome Institute"/>
            <person name="Mondo S.J."/>
            <person name="Dannebaum R.O."/>
            <person name="Kuo R.C."/>
            <person name="Labutti K."/>
            <person name="Haridas S."/>
            <person name="Kuo A."/>
            <person name="Salamov A."/>
            <person name="Ahrendt S.R."/>
            <person name="Lipzen A."/>
            <person name="Sullivan W."/>
            <person name="Andreopoulos W.B."/>
            <person name="Clum A."/>
            <person name="Lindquist E."/>
            <person name="Daum C."/>
            <person name="Ramamoorthy G.K."/>
            <person name="Gryganskyi A."/>
            <person name="Culley D."/>
            <person name="Magnuson J.K."/>
            <person name="James T.Y."/>
            <person name="O'Malley M.A."/>
            <person name="Stajich J.E."/>
            <person name="Spatafora J.W."/>
            <person name="Visel A."/>
            <person name="Grigoriev I.V."/>
        </authorList>
    </citation>
    <scope>NUCLEOTIDE SEQUENCE [LARGE SCALE GENOMIC DNA]</scope>
    <source>
        <strain evidence="2 3">NRRL 3301</strain>
    </source>
</reference>
<evidence type="ECO:0000313" key="3">
    <source>
        <dbReference type="Proteomes" id="UP000242146"/>
    </source>
</evidence>
<feature type="compositionally biased region" description="Basic residues" evidence="1">
    <location>
        <begin position="175"/>
        <end position="197"/>
    </location>
</feature>
<sequence length="197" mass="22994">MATHETKSQRWFDKISLFYDMEEFPPPLRSFQPGEWYWLEQNDSDDVVEDEDQQVLTIKFLNNDDHQWTLVETELPAMPRLYADMVKLGPQVAYCPKPVSAGLITPRKKAQDDKENLHVNDLDHSWDAALWTQYKSLHRARKFKVHHRHALHSQPTQPPTLPQTADPSPLPAKHLSSRSHCQKRLVQQHRAPAGKHR</sequence>
<protein>
    <submittedName>
        <fullName evidence="2">Uncharacterized protein</fullName>
    </submittedName>
</protein>
<gene>
    <name evidence="2" type="ORF">DM01DRAFT_1333455</name>
</gene>